<feature type="region of interest" description="Disordered" evidence="1">
    <location>
        <begin position="159"/>
        <end position="208"/>
    </location>
</feature>
<gene>
    <name evidence="3" type="ORF">BDK88_1784</name>
</gene>
<feature type="transmembrane region" description="Helical" evidence="2">
    <location>
        <begin position="17"/>
        <end position="36"/>
    </location>
</feature>
<feature type="transmembrane region" description="Helical" evidence="2">
    <location>
        <begin position="101"/>
        <end position="120"/>
    </location>
</feature>
<dbReference type="RefSeq" id="WP_130500100.1">
    <property type="nucleotide sequence ID" value="NZ_SHMP01000004.1"/>
</dbReference>
<proteinExistence type="predicted"/>
<sequence length="208" mass="21974">MNAGYTARLEDFGTRSLVTHAIMALAFVGAMIAGLFVDGQLGLVSFVALLNFTAGVWISQSVHSLGNAQTDDSYAGILGVLAVLFDTTGEKRYHGLNTGRLARLLTLIALVTSVSLFVAGEVLSGVLAPVGTVAIAAVALVTAMVGFLIAMSSAYDESERERTQGIDRDRDRTEAGDPSQPTIELEDGTDIEISVRESHVDEPATESR</sequence>
<feature type="compositionally biased region" description="Basic and acidic residues" evidence="1">
    <location>
        <begin position="159"/>
        <end position="175"/>
    </location>
</feature>
<feature type="transmembrane region" description="Helical" evidence="2">
    <location>
        <begin position="43"/>
        <end position="61"/>
    </location>
</feature>
<evidence type="ECO:0000313" key="4">
    <source>
        <dbReference type="Proteomes" id="UP000291097"/>
    </source>
</evidence>
<keyword evidence="2" id="KW-1133">Transmembrane helix</keyword>
<feature type="compositionally biased region" description="Basic and acidic residues" evidence="1">
    <location>
        <begin position="193"/>
        <end position="208"/>
    </location>
</feature>
<accession>A0A482Y759</accession>
<comment type="caution">
    <text evidence="3">The sequence shown here is derived from an EMBL/GenBank/DDBJ whole genome shotgun (WGS) entry which is preliminary data.</text>
</comment>
<evidence type="ECO:0000256" key="2">
    <source>
        <dbReference type="SAM" id="Phobius"/>
    </source>
</evidence>
<feature type="transmembrane region" description="Helical" evidence="2">
    <location>
        <begin position="126"/>
        <end position="150"/>
    </location>
</feature>
<name>A0A482Y759_9EURY</name>
<reference evidence="3 4" key="1">
    <citation type="submission" date="2019-02" db="EMBL/GenBank/DDBJ databases">
        <title>Genomic Encyclopedia of Archaeal and Bacterial Type Strains, Phase II (KMG-II): from individual species to whole genera.</title>
        <authorList>
            <person name="Goeker M."/>
        </authorList>
    </citation>
    <scope>NUCLEOTIDE SEQUENCE [LARGE SCALE GENOMIC DNA]</scope>
    <source>
        <strain evidence="3 4">DSM 18328</strain>
    </source>
</reference>
<dbReference type="EMBL" id="SHMP01000004">
    <property type="protein sequence ID" value="RZV10614.1"/>
    <property type="molecule type" value="Genomic_DNA"/>
</dbReference>
<organism evidence="3 4">
    <name type="scientific">Natrinema hispanicum</name>
    <dbReference type="NCBI Taxonomy" id="392421"/>
    <lineage>
        <taxon>Archaea</taxon>
        <taxon>Methanobacteriati</taxon>
        <taxon>Methanobacteriota</taxon>
        <taxon>Stenosarchaea group</taxon>
        <taxon>Halobacteria</taxon>
        <taxon>Halobacteriales</taxon>
        <taxon>Natrialbaceae</taxon>
        <taxon>Natrinema</taxon>
    </lineage>
</organism>
<keyword evidence="2" id="KW-0472">Membrane</keyword>
<evidence type="ECO:0000256" key="1">
    <source>
        <dbReference type="SAM" id="MobiDB-lite"/>
    </source>
</evidence>
<dbReference type="OrthoDB" id="205740at2157"/>
<keyword evidence="2" id="KW-0812">Transmembrane</keyword>
<dbReference type="Proteomes" id="UP000291097">
    <property type="component" value="Unassembled WGS sequence"/>
</dbReference>
<evidence type="ECO:0000313" key="3">
    <source>
        <dbReference type="EMBL" id="RZV10614.1"/>
    </source>
</evidence>
<protein>
    <submittedName>
        <fullName evidence="3">Uncharacterized protein</fullName>
    </submittedName>
</protein>
<dbReference type="AlphaFoldDB" id="A0A482Y759"/>